<evidence type="ECO:0000313" key="2">
    <source>
        <dbReference type="EMBL" id="GAL77611.1"/>
    </source>
</evidence>
<dbReference type="Pfam" id="PF00534">
    <property type="entry name" value="Glycos_transf_1"/>
    <property type="match status" value="1"/>
</dbReference>
<comment type="caution">
    <text evidence="2">The sequence shown here is derived from an EMBL/GenBank/DDBJ whole genome shotgun (WGS) entry which is preliminary data.</text>
</comment>
<proteinExistence type="predicted"/>
<name>A0A090WKT5_9FLAO</name>
<accession>A0A090WKT5</accession>
<dbReference type="Proteomes" id="UP000029643">
    <property type="component" value="Unassembled WGS sequence"/>
</dbReference>
<dbReference type="SUPFAM" id="SSF53756">
    <property type="entry name" value="UDP-Glycosyltransferase/glycogen phosphorylase"/>
    <property type="match status" value="1"/>
</dbReference>
<evidence type="ECO:0000313" key="3">
    <source>
        <dbReference type="Proteomes" id="UP000029643"/>
    </source>
</evidence>
<dbReference type="Gene3D" id="3.40.50.2000">
    <property type="entry name" value="Glycogen Phosphorylase B"/>
    <property type="match status" value="1"/>
</dbReference>
<evidence type="ECO:0000259" key="1">
    <source>
        <dbReference type="Pfam" id="PF00534"/>
    </source>
</evidence>
<organism evidence="2 3">
    <name type="scientific">Algibacter lectus</name>
    <dbReference type="NCBI Taxonomy" id="221126"/>
    <lineage>
        <taxon>Bacteria</taxon>
        <taxon>Pseudomonadati</taxon>
        <taxon>Bacteroidota</taxon>
        <taxon>Flavobacteriia</taxon>
        <taxon>Flavobacteriales</taxon>
        <taxon>Flavobacteriaceae</taxon>
        <taxon>Algibacter</taxon>
    </lineage>
</organism>
<dbReference type="EMBL" id="BBNU01000001">
    <property type="protein sequence ID" value="GAL77611.1"/>
    <property type="molecule type" value="Genomic_DNA"/>
</dbReference>
<dbReference type="InterPro" id="IPR001296">
    <property type="entry name" value="Glyco_trans_1"/>
</dbReference>
<protein>
    <submittedName>
        <fullName evidence="2">Alpha-1,3-N-acetylgalactosamine transferase PglA</fullName>
    </submittedName>
</protein>
<feature type="domain" description="Glycosyl transferase family 1" evidence="1">
    <location>
        <begin position="2"/>
        <end position="46"/>
    </location>
</feature>
<reference evidence="2 3" key="1">
    <citation type="journal article" date="2014" name="Genome Announc.">
        <title>Draft Genome Sequences of Marine Flavobacterium Algibacter lectus Strains SS8 and NR4.</title>
        <authorList>
            <person name="Takatani N."/>
            <person name="Nakanishi M."/>
            <person name="Meirelles P."/>
            <person name="Mino S."/>
            <person name="Suda W."/>
            <person name="Oshima K."/>
            <person name="Hattori M."/>
            <person name="Ohkuma M."/>
            <person name="Hosokawa M."/>
            <person name="Miyashita K."/>
            <person name="Thompson F.L."/>
            <person name="Niwa A."/>
            <person name="Sawabe T."/>
            <person name="Sawabe T."/>
        </authorList>
    </citation>
    <scope>NUCLEOTIDE SEQUENCE [LARGE SCALE GENOMIC DNA]</scope>
    <source>
        <strain evidence="3">JCM19274</strain>
    </source>
</reference>
<keyword evidence="2" id="KW-0808">Transferase</keyword>
<sequence>MELPCIVTDINGCNEIVDHEKTGLIIPVKDTEALLRAMETVLELGDASITMGEIM</sequence>
<gene>
    <name evidence="2" type="ORF">JCM19274_5324</name>
</gene>
<dbReference type="AlphaFoldDB" id="A0A090WKT5"/>
<dbReference type="GO" id="GO:0016740">
    <property type="term" value="F:transferase activity"/>
    <property type="evidence" value="ECO:0007669"/>
    <property type="project" value="UniProtKB-KW"/>
</dbReference>